<name>A0ACB9WIU8_CHAAC</name>
<comment type="caution">
    <text evidence="1">The sequence shown here is derived from an EMBL/GenBank/DDBJ whole genome shotgun (WGS) entry which is preliminary data.</text>
</comment>
<reference evidence="1" key="1">
    <citation type="submission" date="2022-05" db="EMBL/GenBank/DDBJ databases">
        <title>Chromosome-level genome of Chaenocephalus aceratus.</title>
        <authorList>
            <person name="Park H."/>
        </authorList>
    </citation>
    <scope>NUCLEOTIDE SEQUENCE</scope>
    <source>
        <strain evidence="1">KU_202001</strain>
    </source>
</reference>
<keyword evidence="2" id="KW-1185">Reference proteome</keyword>
<evidence type="ECO:0000313" key="2">
    <source>
        <dbReference type="Proteomes" id="UP001057452"/>
    </source>
</evidence>
<evidence type="ECO:0000313" key="1">
    <source>
        <dbReference type="EMBL" id="KAI4812880.1"/>
    </source>
</evidence>
<sequence length="175" mass="19464">MGTVYKLLNRGCVSPDEAVMMRRNMHLPLQASQRKSKSLNGLQMDSTVGGLDGALLSDHIQRLGLDSHAKLERQGSKGNRGGPTPSRKVHIPPVTRADPEKQSEDLHGLLSMDSGFQSWGDESKWRGGAEENHHTPFSERSRKQEKGGFRSSFKKLFKKKNPKLVHLEINRGTAV</sequence>
<accession>A0ACB9WIU8</accession>
<dbReference type="Proteomes" id="UP001057452">
    <property type="component" value="Chromosome 22"/>
</dbReference>
<protein>
    <submittedName>
        <fullName evidence="1">Uncharacterized protein</fullName>
    </submittedName>
</protein>
<organism evidence="1 2">
    <name type="scientific">Chaenocephalus aceratus</name>
    <name type="common">Blackfin icefish</name>
    <name type="synonym">Chaenichthys aceratus</name>
    <dbReference type="NCBI Taxonomy" id="36190"/>
    <lineage>
        <taxon>Eukaryota</taxon>
        <taxon>Metazoa</taxon>
        <taxon>Chordata</taxon>
        <taxon>Craniata</taxon>
        <taxon>Vertebrata</taxon>
        <taxon>Euteleostomi</taxon>
        <taxon>Actinopterygii</taxon>
        <taxon>Neopterygii</taxon>
        <taxon>Teleostei</taxon>
        <taxon>Neoteleostei</taxon>
        <taxon>Acanthomorphata</taxon>
        <taxon>Eupercaria</taxon>
        <taxon>Perciformes</taxon>
        <taxon>Notothenioidei</taxon>
        <taxon>Channichthyidae</taxon>
        <taxon>Chaenocephalus</taxon>
    </lineage>
</organism>
<gene>
    <name evidence="1" type="ORF">KUCAC02_024243</name>
</gene>
<proteinExistence type="predicted"/>
<dbReference type="EMBL" id="CM043806">
    <property type="protein sequence ID" value="KAI4812880.1"/>
    <property type="molecule type" value="Genomic_DNA"/>
</dbReference>